<feature type="compositionally biased region" description="Polar residues" evidence="9">
    <location>
        <begin position="45"/>
        <end position="64"/>
    </location>
</feature>
<dbReference type="Pfam" id="PF04535">
    <property type="entry name" value="CASP_dom"/>
    <property type="match status" value="1"/>
</dbReference>
<reference evidence="12" key="1">
    <citation type="submission" date="2014-09" db="EMBL/GenBank/DDBJ databases">
        <authorList>
            <person name="Mudge J."/>
            <person name="Ramaraj T."/>
            <person name="Lindquist I.E."/>
            <person name="Bharti A.K."/>
            <person name="Sundararajan A."/>
            <person name="Cameron C.T."/>
            <person name="Woodward J.E."/>
            <person name="May G.D."/>
            <person name="Brubaker C."/>
            <person name="Broadhvest J."/>
            <person name="Wilkins T.A."/>
        </authorList>
    </citation>
    <scope>NUCLEOTIDE SEQUENCE</scope>
    <source>
        <strain evidence="12">cv. AKA8401</strain>
    </source>
</reference>
<evidence type="ECO:0000256" key="2">
    <source>
        <dbReference type="ARBA" id="ARBA00007651"/>
    </source>
</evidence>
<name>A0A0B0P4B4_GOSAR</name>
<evidence type="ECO:0000256" key="8">
    <source>
        <dbReference type="RuleBase" id="RU361233"/>
    </source>
</evidence>
<feature type="transmembrane region" description="Helical" evidence="8">
    <location>
        <begin position="198"/>
        <end position="221"/>
    </location>
</feature>
<comment type="similarity">
    <text evidence="2 8">Belongs to the Casparian strip membrane proteins (CASP) family.</text>
</comment>
<accession>A0A0B0P4B4</accession>
<comment type="subcellular location">
    <subcellularLocation>
        <location evidence="1 8">Cell membrane</location>
        <topology evidence="1 8">Multi-pass membrane protein</topology>
    </subcellularLocation>
</comment>
<evidence type="ECO:0000313" key="11">
    <source>
        <dbReference type="EMBL" id="KHG21583.1"/>
    </source>
</evidence>
<evidence type="ECO:0000256" key="7">
    <source>
        <dbReference type="ARBA" id="ARBA00023136"/>
    </source>
</evidence>
<evidence type="ECO:0000313" key="12">
    <source>
        <dbReference type="Proteomes" id="UP000032142"/>
    </source>
</evidence>
<dbReference type="GO" id="GO:0005886">
    <property type="term" value="C:plasma membrane"/>
    <property type="evidence" value="ECO:0007669"/>
    <property type="project" value="UniProtKB-SubCell"/>
</dbReference>
<sequence length="270" mass="30025">MEEDQNHHQKQEEEAQHRQHQDQNHEEKDQQPQKHEERVEGPEQKSPTVSQSPLTQKTTQSPPSYHSPIDSPLSSCNSPLSHGFSPSPTTTTAAVSHPSEPNSKPPSAVVSRAELTSRDQSTTTTTTVELEEQTEKLGSGSAADKNQGWALDSFYRYKEFRFCMAVNVIGFVYSGFQAYDVAFQLTSGKQKPWSDLRFYLDFILDQILAYLLISASSSAAVRVDDWESNWGNDKFPEMARASMALSLVAFIALALSSLVSGYNLCTSKSI</sequence>
<dbReference type="Proteomes" id="UP000032142">
    <property type="component" value="Unassembled WGS sequence"/>
</dbReference>
<feature type="compositionally biased region" description="Low complexity" evidence="9">
    <location>
        <begin position="85"/>
        <end position="94"/>
    </location>
</feature>
<evidence type="ECO:0000256" key="1">
    <source>
        <dbReference type="ARBA" id="ARBA00004651"/>
    </source>
</evidence>
<dbReference type="PANTHER" id="PTHR33573:SF38">
    <property type="entry name" value="CASP-LIKE PROTEIN 4A1"/>
    <property type="match status" value="1"/>
</dbReference>
<evidence type="ECO:0000256" key="3">
    <source>
        <dbReference type="ARBA" id="ARBA00011489"/>
    </source>
</evidence>
<keyword evidence="7 8" id="KW-0472">Membrane</keyword>
<proteinExistence type="inferred from homology"/>
<feature type="region of interest" description="Disordered" evidence="9">
    <location>
        <begin position="1"/>
        <end position="143"/>
    </location>
</feature>
<evidence type="ECO:0000256" key="9">
    <source>
        <dbReference type="SAM" id="MobiDB-lite"/>
    </source>
</evidence>
<dbReference type="AlphaFoldDB" id="A0A0B0P4B4"/>
<evidence type="ECO:0000256" key="5">
    <source>
        <dbReference type="ARBA" id="ARBA00022692"/>
    </source>
</evidence>
<evidence type="ECO:0000256" key="6">
    <source>
        <dbReference type="ARBA" id="ARBA00022989"/>
    </source>
</evidence>
<gene>
    <name evidence="11" type="ORF">F383_26648</name>
</gene>
<comment type="caution">
    <text evidence="8">Lacks conserved residue(s) required for the propagation of feature annotation.</text>
</comment>
<dbReference type="PANTHER" id="PTHR33573">
    <property type="entry name" value="CASP-LIKE PROTEIN 4A4"/>
    <property type="match status" value="1"/>
</dbReference>
<evidence type="ECO:0000256" key="4">
    <source>
        <dbReference type="ARBA" id="ARBA00022475"/>
    </source>
</evidence>
<feature type="transmembrane region" description="Helical" evidence="8">
    <location>
        <begin position="241"/>
        <end position="265"/>
    </location>
</feature>
<feature type="domain" description="Casparian strip membrane protein" evidence="10">
    <location>
        <begin position="142"/>
        <end position="252"/>
    </location>
</feature>
<protein>
    <recommendedName>
        <fullName evidence="8">CASP-like protein</fullName>
    </recommendedName>
</protein>
<keyword evidence="4 8" id="KW-1003">Cell membrane</keyword>
<keyword evidence="5 8" id="KW-0812">Transmembrane</keyword>
<evidence type="ECO:0000259" key="10">
    <source>
        <dbReference type="Pfam" id="PF04535"/>
    </source>
</evidence>
<keyword evidence="6 8" id="KW-1133">Transmembrane helix</keyword>
<keyword evidence="12" id="KW-1185">Reference proteome</keyword>
<feature type="compositionally biased region" description="Basic and acidic residues" evidence="9">
    <location>
        <begin position="1"/>
        <end position="43"/>
    </location>
</feature>
<feature type="compositionally biased region" description="Low complexity" evidence="9">
    <location>
        <begin position="118"/>
        <end position="128"/>
    </location>
</feature>
<dbReference type="InterPro" id="IPR006702">
    <property type="entry name" value="CASP_dom"/>
</dbReference>
<dbReference type="EMBL" id="KN418983">
    <property type="protein sequence ID" value="KHG21583.1"/>
    <property type="molecule type" value="Genomic_DNA"/>
</dbReference>
<organism evidence="11 12">
    <name type="scientific">Gossypium arboreum</name>
    <name type="common">Tree cotton</name>
    <name type="synonym">Gossypium nanking</name>
    <dbReference type="NCBI Taxonomy" id="29729"/>
    <lineage>
        <taxon>Eukaryota</taxon>
        <taxon>Viridiplantae</taxon>
        <taxon>Streptophyta</taxon>
        <taxon>Embryophyta</taxon>
        <taxon>Tracheophyta</taxon>
        <taxon>Spermatophyta</taxon>
        <taxon>Magnoliopsida</taxon>
        <taxon>eudicotyledons</taxon>
        <taxon>Gunneridae</taxon>
        <taxon>Pentapetalae</taxon>
        <taxon>rosids</taxon>
        <taxon>malvids</taxon>
        <taxon>Malvales</taxon>
        <taxon>Malvaceae</taxon>
        <taxon>Malvoideae</taxon>
        <taxon>Gossypium</taxon>
    </lineage>
</organism>
<comment type="subunit">
    <text evidence="3 8">Homodimer and heterodimers.</text>
</comment>